<proteinExistence type="predicted"/>
<evidence type="ECO:0000256" key="1">
    <source>
        <dbReference type="SAM" id="Phobius"/>
    </source>
</evidence>
<keyword evidence="1" id="KW-1133">Transmembrane helix</keyword>
<gene>
    <name evidence="2" type="ORF">GCM10022224_036610</name>
</gene>
<keyword evidence="1" id="KW-0472">Membrane</keyword>
<feature type="transmembrane region" description="Helical" evidence="1">
    <location>
        <begin position="28"/>
        <end position="50"/>
    </location>
</feature>
<dbReference type="Proteomes" id="UP001500902">
    <property type="component" value="Unassembled WGS sequence"/>
</dbReference>
<keyword evidence="1" id="KW-0812">Transmembrane</keyword>
<dbReference type="RefSeq" id="WP_344878733.1">
    <property type="nucleotide sequence ID" value="NZ_BAAAZP010000074.1"/>
</dbReference>
<name>A0ABP7BSW4_9ACTN</name>
<evidence type="ECO:0000313" key="2">
    <source>
        <dbReference type="EMBL" id="GAA3669150.1"/>
    </source>
</evidence>
<reference evidence="3" key="1">
    <citation type="journal article" date="2019" name="Int. J. Syst. Evol. Microbiol.">
        <title>The Global Catalogue of Microorganisms (GCM) 10K type strain sequencing project: providing services to taxonomists for standard genome sequencing and annotation.</title>
        <authorList>
            <consortium name="The Broad Institute Genomics Platform"/>
            <consortium name="The Broad Institute Genome Sequencing Center for Infectious Disease"/>
            <person name="Wu L."/>
            <person name="Ma J."/>
        </authorList>
    </citation>
    <scope>NUCLEOTIDE SEQUENCE [LARGE SCALE GENOMIC DNA]</scope>
    <source>
        <strain evidence="3">JCM 16904</strain>
    </source>
</reference>
<dbReference type="EMBL" id="BAAAZP010000074">
    <property type="protein sequence ID" value="GAA3669150.1"/>
    <property type="molecule type" value="Genomic_DNA"/>
</dbReference>
<keyword evidence="3" id="KW-1185">Reference proteome</keyword>
<sequence>MTFLAATATNQPATNIATITDLLPPLPLVLAAAFLVALVWVLGYAAACAANPFGRCHRCDGHGKTINPNGRVKRFCRHCDGTGLRLRLGRCLFNYLRRLRRDGTR</sequence>
<protein>
    <submittedName>
        <fullName evidence="2">Uncharacterized protein</fullName>
    </submittedName>
</protein>
<evidence type="ECO:0000313" key="3">
    <source>
        <dbReference type="Proteomes" id="UP001500902"/>
    </source>
</evidence>
<organism evidence="2 3">
    <name type="scientific">Nonomuraea antimicrobica</name>
    <dbReference type="NCBI Taxonomy" id="561173"/>
    <lineage>
        <taxon>Bacteria</taxon>
        <taxon>Bacillati</taxon>
        <taxon>Actinomycetota</taxon>
        <taxon>Actinomycetes</taxon>
        <taxon>Streptosporangiales</taxon>
        <taxon>Streptosporangiaceae</taxon>
        <taxon>Nonomuraea</taxon>
    </lineage>
</organism>
<accession>A0ABP7BSW4</accession>
<comment type="caution">
    <text evidence="2">The sequence shown here is derived from an EMBL/GenBank/DDBJ whole genome shotgun (WGS) entry which is preliminary data.</text>
</comment>